<dbReference type="EMBL" id="CM007903">
    <property type="protein sequence ID" value="OTF99610.1"/>
    <property type="molecule type" value="Genomic_DNA"/>
</dbReference>
<accession>A0A251SQ08</accession>
<dbReference type="InParanoid" id="A0A251SQ08"/>
<reference evidence="2" key="1">
    <citation type="journal article" date="2017" name="Nature">
        <title>The sunflower genome provides insights into oil metabolism, flowering and Asterid evolution.</title>
        <authorList>
            <person name="Badouin H."/>
            <person name="Gouzy J."/>
            <person name="Grassa C.J."/>
            <person name="Murat F."/>
            <person name="Staton S.E."/>
            <person name="Cottret L."/>
            <person name="Lelandais-Briere C."/>
            <person name="Owens G.L."/>
            <person name="Carrere S."/>
            <person name="Mayjonade B."/>
            <person name="Legrand L."/>
            <person name="Gill N."/>
            <person name="Kane N.C."/>
            <person name="Bowers J.E."/>
            <person name="Hubner S."/>
            <person name="Bellec A."/>
            <person name="Berard A."/>
            <person name="Berges H."/>
            <person name="Blanchet N."/>
            <person name="Boniface M.C."/>
            <person name="Brunel D."/>
            <person name="Catrice O."/>
            <person name="Chaidir N."/>
            <person name="Claudel C."/>
            <person name="Donnadieu C."/>
            <person name="Faraut T."/>
            <person name="Fievet G."/>
            <person name="Helmstetter N."/>
            <person name="King M."/>
            <person name="Knapp S.J."/>
            <person name="Lai Z."/>
            <person name="Le Paslier M.C."/>
            <person name="Lippi Y."/>
            <person name="Lorenzon L."/>
            <person name="Mandel J.R."/>
            <person name="Marage G."/>
            <person name="Marchand G."/>
            <person name="Marquand E."/>
            <person name="Bret-Mestries E."/>
            <person name="Morien E."/>
            <person name="Nambeesan S."/>
            <person name="Nguyen T."/>
            <person name="Pegot-Espagnet P."/>
            <person name="Pouilly N."/>
            <person name="Raftis F."/>
            <person name="Sallet E."/>
            <person name="Schiex T."/>
            <person name="Thomas J."/>
            <person name="Vandecasteele C."/>
            <person name="Vares D."/>
            <person name="Vear F."/>
            <person name="Vautrin S."/>
            <person name="Crespi M."/>
            <person name="Mangin B."/>
            <person name="Burke J.M."/>
            <person name="Salse J."/>
            <person name="Munos S."/>
            <person name="Vincourt P."/>
            <person name="Rieseberg L.H."/>
            <person name="Langlade N.B."/>
        </authorList>
    </citation>
    <scope>NUCLEOTIDE SEQUENCE [LARGE SCALE GENOMIC DNA]</scope>
    <source>
        <strain evidence="2">cv. SF193</strain>
    </source>
</reference>
<sequence>MSLPTRVCAKAIYQFVRDHSLYRPGCVRRQLSSSFATIFVSINSLIVRYNIKVCTSNHPTHSHPGNPCLGSCELTLVCSVC</sequence>
<gene>
    <name evidence="1" type="ORF">HannXRQ_Chr14g0458501</name>
</gene>
<protein>
    <submittedName>
        <fullName evidence="1">Uncharacterized protein</fullName>
    </submittedName>
</protein>
<dbReference type="AlphaFoldDB" id="A0A251SQ08"/>
<evidence type="ECO:0000313" key="1">
    <source>
        <dbReference type="EMBL" id="OTF99610.1"/>
    </source>
</evidence>
<proteinExistence type="predicted"/>
<organism evidence="1 2">
    <name type="scientific">Helianthus annuus</name>
    <name type="common">Common sunflower</name>
    <dbReference type="NCBI Taxonomy" id="4232"/>
    <lineage>
        <taxon>Eukaryota</taxon>
        <taxon>Viridiplantae</taxon>
        <taxon>Streptophyta</taxon>
        <taxon>Embryophyta</taxon>
        <taxon>Tracheophyta</taxon>
        <taxon>Spermatophyta</taxon>
        <taxon>Magnoliopsida</taxon>
        <taxon>eudicotyledons</taxon>
        <taxon>Gunneridae</taxon>
        <taxon>Pentapetalae</taxon>
        <taxon>asterids</taxon>
        <taxon>campanulids</taxon>
        <taxon>Asterales</taxon>
        <taxon>Asteraceae</taxon>
        <taxon>Asteroideae</taxon>
        <taxon>Heliantheae alliance</taxon>
        <taxon>Heliantheae</taxon>
        <taxon>Helianthus</taxon>
    </lineage>
</organism>
<dbReference type="Proteomes" id="UP000215914">
    <property type="component" value="Chromosome 14"/>
</dbReference>
<evidence type="ECO:0000313" key="2">
    <source>
        <dbReference type="Proteomes" id="UP000215914"/>
    </source>
</evidence>
<name>A0A251SQ08_HELAN</name>
<keyword evidence="2" id="KW-1185">Reference proteome</keyword>